<feature type="transmembrane region" description="Helical" evidence="5">
    <location>
        <begin position="317"/>
        <end position="338"/>
    </location>
</feature>
<dbReference type="Proteomes" id="UP000626844">
    <property type="component" value="Unassembled WGS sequence"/>
</dbReference>
<sequence length="496" mass="55159">MDLETLLSFNWMGMMPEFIILGVATLLSLTDLFMKPDQSRRWLGWVGVMGIAAALISLLLLLKEPQEISILFDTFVLDYFAKSFKPLLLNGALIVMMMSIDYEPREEGKDRGEFYYLLLTALLGAMIMSSSRDLITLFVGLELLSISSYILAGLRKKNVKSNEAAMKYVVNGGISTAITLFGMSYVYGLTGTTSLNEMIPILNELTDSNYQYLMGLSFFMIFVGLSFKIATVPFHMWAPDVYEGAPLPVTAFLSVVSKTAGFIIILRIFLSIFGNTPYQNMEPMILSLKVFLAVLAALTMILGNVVALRQKNVKRMLAYSSISHAGYVLVGFVSISQFFYFDAIWFYLGAYLFMNIGAFAVLQVISNQIGSAEIESFAGLFKRSPFIAITFTIFLISLAGFPGTAGFIGKLVIFLSSFTTQAPMLVLVSIMLAATVVSYFYYFGIITQMFFRPQASEQRIKLPVPSMIVLVICLVATVLLGLFPSLAFEYYYQTIS</sequence>
<keyword evidence="4 5" id="KW-0472">Membrane</keyword>
<dbReference type="EMBL" id="JACXAI010000048">
    <property type="protein sequence ID" value="MBD1383230.1"/>
    <property type="molecule type" value="Genomic_DNA"/>
</dbReference>
<dbReference type="GO" id="GO:0005886">
    <property type="term" value="C:plasma membrane"/>
    <property type="evidence" value="ECO:0007669"/>
    <property type="project" value="UniProtKB-SubCell"/>
</dbReference>
<dbReference type="InterPro" id="IPR010096">
    <property type="entry name" value="NADH-Q_OxRdtase_suN/2"/>
</dbReference>
<name>A0A926NLF1_9BACI</name>
<dbReference type="AlphaFoldDB" id="A0A926NLF1"/>
<feature type="transmembrane region" description="Helical" evidence="5">
    <location>
        <begin position="210"/>
        <end position="230"/>
    </location>
</feature>
<accession>A0A926NLF1</accession>
<evidence type="ECO:0000256" key="3">
    <source>
        <dbReference type="ARBA" id="ARBA00022989"/>
    </source>
</evidence>
<dbReference type="GO" id="GO:0008137">
    <property type="term" value="F:NADH dehydrogenase (ubiquinone) activity"/>
    <property type="evidence" value="ECO:0007669"/>
    <property type="project" value="InterPro"/>
</dbReference>
<keyword evidence="5" id="KW-0874">Quinone</keyword>
<comment type="subcellular location">
    <subcellularLocation>
        <location evidence="1 5">Cell membrane</location>
        <topology evidence="1 5">Multi-pass membrane protein</topology>
    </subcellularLocation>
    <subcellularLocation>
        <location evidence="6">Membrane</location>
        <topology evidence="6">Multi-pass membrane protein</topology>
    </subcellularLocation>
</comment>
<protein>
    <recommendedName>
        <fullName evidence="5">NADH-quinone oxidoreductase subunit N</fullName>
        <ecNumber evidence="5">7.1.1.-</ecNumber>
    </recommendedName>
    <alternativeName>
        <fullName evidence="5">NADH dehydrogenase I subunit N</fullName>
    </alternativeName>
    <alternativeName>
        <fullName evidence="5">NDH-1 subunit N</fullName>
    </alternativeName>
</protein>
<gene>
    <name evidence="5 8" type="primary">nuoN</name>
    <name evidence="8" type="ORF">IC621_23865</name>
</gene>
<keyword evidence="5" id="KW-1278">Translocase</keyword>
<dbReference type="GO" id="GO:0042773">
    <property type="term" value="P:ATP synthesis coupled electron transport"/>
    <property type="evidence" value="ECO:0007669"/>
    <property type="project" value="InterPro"/>
</dbReference>
<comment type="caution">
    <text evidence="8">The sequence shown here is derived from an EMBL/GenBank/DDBJ whole genome shotgun (WGS) entry which is preliminary data.</text>
</comment>
<dbReference type="PANTHER" id="PTHR22773">
    <property type="entry name" value="NADH DEHYDROGENASE"/>
    <property type="match status" value="1"/>
</dbReference>
<feature type="domain" description="NADH:quinone oxidoreductase/Mrp antiporter transmembrane" evidence="7">
    <location>
        <begin position="131"/>
        <end position="431"/>
    </location>
</feature>
<dbReference type="GO" id="GO:0050136">
    <property type="term" value="F:NADH dehydrogenase (quinone) (non-electrogenic) activity"/>
    <property type="evidence" value="ECO:0007669"/>
    <property type="project" value="UniProtKB-UniRule"/>
</dbReference>
<comment type="function">
    <text evidence="5">NDH-1 shuttles electrons from NADH, via FMN and iron-sulfur (Fe-S) centers, to quinones in the respiratory chain. The immediate electron acceptor for the enzyme in this species is believed to be a menaquinone. Couples the redox reaction to proton translocation (for every two electrons transferred, four hydrogen ions are translocated across the cytoplasmic membrane), and thus conserves the redox energy in a proton gradient.</text>
</comment>
<feature type="transmembrane region" description="Helical" evidence="5">
    <location>
        <begin position="386"/>
        <end position="413"/>
    </location>
</feature>
<proteinExistence type="inferred from homology"/>
<feature type="transmembrane region" description="Helical" evidence="5">
    <location>
        <begin position="114"/>
        <end position="131"/>
    </location>
</feature>
<evidence type="ECO:0000259" key="7">
    <source>
        <dbReference type="Pfam" id="PF00361"/>
    </source>
</evidence>
<keyword evidence="8" id="KW-0560">Oxidoreductase</keyword>
<evidence type="ECO:0000313" key="8">
    <source>
        <dbReference type="EMBL" id="MBD1383230.1"/>
    </source>
</evidence>
<dbReference type="Pfam" id="PF00361">
    <property type="entry name" value="Proton_antipo_M"/>
    <property type="match status" value="1"/>
</dbReference>
<feature type="transmembrane region" description="Helical" evidence="5">
    <location>
        <begin position="166"/>
        <end position="190"/>
    </location>
</feature>
<feature type="transmembrane region" description="Helical" evidence="5">
    <location>
        <begin position="467"/>
        <end position="488"/>
    </location>
</feature>
<evidence type="ECO:0000256" key="6">
    <source>
        <dbReference type="RuleBase" id="RU000320"/>
    </source>
</evidence>
<dbReference type="RefSeq" id="WP_191162195.1">
    <property type="nucleotide sequence ID" value="NZ_JACXAI010000048.1"/>
</dbReference>
<dbReference type="NCBIfam" id="TIGR01770">
    <property type="entry name" value="NDH_I_N"/>
    <property type="match status" value="1"/>
</dbReference>
<dbReference type="EC" id="7.1.1.-" evidence="5"/>
<reference evidence="8" key="1">
    <citation type="submission" date="2020-09" db="EMBL/GenBank/DDBJ databases">
        <title>A novel bacterium of genus Bacillus, isolated from South China Sea.</title>
        <authorList>
            <person name="Huang H."/>
            <person name="Mo K."/>
            <person name="Hu Y."/>
        </authorList>
    </citation>
    <scope>NUCLEOTIDE SEQUENCE</scope>
    <source>
        <strain evidence="8">IB182487</strain>
    </source>
</reference>
<evidence type="ECO:0000256" key="5">
    <source>
        <dbReference type="HAMAP-Rule" id="MF_00445"/>
    </source>
</evidence>
<evidence type="ECO:0000256" key="2">
    <source>
        <dbReference type="ARBA" id="ARBA00022692"/>
    </source>
</evidence>
<feature type="transmembrane region" description="Helical" evidence="5">
    <location>
        <begin position="285"/>
        <end position="305"/>
    </location>
</feature>
<feature type="transmembrane region" description="Helical" evidence="5">
    <location>
        <begin position="42"/>
        <end position="63"/>
    </location>
</feature>
<keyword evidence="3 5" id="KW-1133">Transmembrane helix</keyword>
<dbReference type="HAMAP" id="MF_00445">
    <property type="entry name" value="NDH1_NuoN_1"/>
    <property type="match status" value="1"/>
</dbReference>
<dbReference type="InterPro" id="IPR001750">
    <property type="entry name" value="ND/Mrp_TM"/>
</dbReference>
<keyword evidence="5" id="KW-1003">Cell membrane</keyword>
<dbReference type="NCBIfam" id="NF004446">
    <property type="entry name" value="PRK05777.2-4"/>
    <property type="match status" value="1"/>
</dbReference>
<feature type="transmembrane region" description="Helical" evidence="5">
    <location>
        <begin position="425"/>
        <end position="446"/>
    </location>
</feature>
<comment type="subunit">
    <text evidence="5">NDH-1 is composed of 14 different subunits. Subunits NuoA, H, J, K, L, M, N constitute the membrane sector of the complex.</text>
</comment>
<feature type="transmembrane region" description="Helical" evidence="5">
    <location>
        <begin position="251"/>
        <end position="273"/>
    </location>
</feature>
<keyword evidence="5" id="KW-0813">Transport</keyword>
<dbReference type="GO" id="GO:0048038">
    <property type="term" value="F:quinone binding"/>
    <property type="evidence" value="ECO:0007669"/>
    <property type="project" value="UniProtKB-KW"/>
</dbReference>
<feature type="transmembrane region" description="Helical" evidence="5">
    <location>
        <begin position="137"/>
        <end position="154"/>
    </location>
</feature>
<evidence type="ECO:0000256" key="4">
    <source>
        <dbReference type="ARBA" id="ARBA00023136"/>
    </source>
</evidence>
<keyword evidence="2 5" id="KW-0812">Transmembrane</keyword>
<organism evidence="8 9">
    <name type="scientific">Metabacillus arenae</name>
    <dbReference type="NCBI Taxonomy" id="2771434"/>
    <lineage>
        <taxon>Bacteria</taxon>
        <taxon>Bacillati</taxon>
        <taxon>Bacillota</taxon>
        <taxon>Bacilli</taxon>
        <taxon>Bacillales</taxon>
        <taxon>Bacillaceae</taxon>
        <taxon>Metabacillus</taxon>
    </lineage>
</organism>
<keyword evidence="5" id="KW-0520">NAD</keyword>
<feature type="transmembrane region" description="Helical" evidence="5">
    <location>
        <begin position="344"/>
        <end position="365"/>
    </location>
</feature>
<evidence type="ECO:0000256" key="1">
    <source>
        <dbReference type="ARBA" id="ARBA00004651"/>
    </source>
</evidence>
<keyword evidence="9" id="KW-1185">Reference proteome</keyword>
<comment type="catalytic activity">
    <reaction evidence="5">
        <text>a quinone + NADH + 5 H(+)(in) = a quinol + NAD(+) + 4 H(+)(out)</text>
        <dbReference type="Rhea" id="RHEA:57888"/>
        <dbReference type="ChEBI" id="CHEBI:15378"/>
        <dbReference type="ChEBI" id="CHEBI:24646"/>
        <dbReference type="ChEBI" id="CHEBI:57540"/>
        <dbReference type="ChEBI" id="CHEBI:57945"/>
        <dbReference type="ChEBI" id="CHEBI:132124"/>
    </reaction>
</comment>
<evidence type="ECO:0000313" key="9">
    <source>
        <dbReference type="Proteomes" id="UP000626844"/>
    </source>
</evidence>
<feature type="transmembrane region" description="Helical" evidence="5">
    <location>
        <begin position="12"/>
        <end position="30"/>
    </location>
</feature>
<comment type="similarity">
    <text evidence="5">Belongs to the complex I subunit 2 family.</text>
</comment>